<evidence type="ECO:0000256" key="4">
    <source>
        <dbReference type="ARBA" id="ARBA00022771"/>
    </source>
</evidence>
<evidence type="ECO:0000256" key="5">
    <source>
        <dbReference type="ARBA" id="ARBA00022833"/>
    </source>
</evidence>
<sequence>MFDLNSIFSLDNTGSDEATNDGGSSDREEFMSPHSYHIPKQNYSFSKPDRPFGNVRPPSLDRLSTTIYPEQEVGQAAPDPWIEWMRDTLFPKTNEIVAGIKEATCQKRKTSAITIKWSHLLEKMCFYTFSPPQMRRYMKLYWSSWHPNCPMLHKPTFSPTNASAGLVASMVLVGASLSSEASDKNIAKLWFNSVEEMVFDDKWLYHSPPREREGELRNSKRLEALQAAYFICVLQNWEGAEENWQRIRDERHNTLVTVTRDLIRSSPNLTPVNINDPFLFDWKAFIYREVLSRTLTQVFLLDVAFFLFRDCPPKISAQEMEVDLSYPEESFQALSSKECFAMLRVHCEGTKEERLTLRSAISSICKENLTSQFQSRLARMSIYNMFAIMSGLHSLLAQIQALLSYGSQLSAVEHGLRHWKETWLSSSISLGSDPGICEVADMWKRVGFMRHAMDSWQLAQIFLKWAKLAEKERIANEVTFPITTKLVKLVIENCDETGTFTFQESQTVGDC</sequence>
<name>A0A0D2DW41_9EURO</name>
<dbReference type="Proteomes" id="UP000054266">
    <property type="component" value="Unassembled WGS sequence"/>
</dbReference>
<dbReference type="GO" id="GO:0008270">
    <property type="term" value="F:zinc ion binding"/>
    <property type="evidence" value="ECO:0007669"/>
    <property type="project" value="UniProtKB-KW"/>
</dbReference>
<accession>A0A0D2DW41</accession>
<evidence type="ECO:0000313" key="9">
    <source>
        <dbReference type="EMBL" id="KIW66337.1"/>
    </source>
</evidence>
<dbReference type="HOGENOM" id="CLU_012538_1_1_1"/>
<keyword evidence="6" id="KW-0539">Nucleus</keyword>
<keyword evidence="5" id="KW-0862">Zinc</keyword>
<dbReference type="GO" id="GO:0000978">
    <property type="term" value="F:RNA polymerase II cis-regulatory region sequence-specific DNA binding"/>
    <property type="evidence" value="ECO:0007669"/>
    <property type="project" value="InterPro"/>
</dbReference>
<dbReference type="InterPro" id="IPR051059">
    <property type="entry name" value="VerF-like"/>
</dbReference>
<evidence type="ECO:0000256" key="6">
    <source>
        <dbReference type="ARBA" id="ARBA00023242"/>
    </source>
</evidence>
<dbReference type="STRING" id="5601.A0A0D2DW41"/>
<comment type="subcellular location">
    <subcellularLocation>
        <location evidence="1">Nucleus</location>
    </subcellularLocation>
</comment>
<dbReference type="InterPro" id="IPR007219">
    <property type="entry name" value="XnlR_reg_dom"/>
</dbReference>
<dbReference type="GO" id="GO:0000785">
    <property type="term" value="C:chromatin"/>
    <property type="evidence" value="ECO:0007669"/>
    <property type="project" value="TreeGrafter"/>
</dbReference>
<keyword evidence="2" id="KW-0479">Metal-binding</keyword>
<organism evidence="9 10">
    <name type="scientific">Phialophora macrospora</name>
    <dbReference type="NCBI Taxonomy" id="1851006"/>
    <lineage>
        <taxon>Eukaryota</taxon>
        <taxon>Fungi</taxon>
        <taxon>Dikarya</taxon>
        <taxon>Ascomycota</taxon>
        <taxon>Pezizomycotina</taxon>
        <taxon>Eurotiomycetes</taxon>
        <taxon>Chaetothyriomycetidae</taxon>
        <taxon>Chaetothyriales</taxon>
        <taxon>Herpotrichiellaceae</taxon>
        <taxon>Phialophora</taxon>
    </lineage>
</organism>
<dbReference type="GO" id="GO:0000981">
    <property type="term" value="F:DNA-binding transcription factor activity, RNA polymerase II-specific"/>
    <property type="evidence" value="ECO:0007669"/>
    <property type="project" value="InterPro"/>
</dbReference>
<dbReference type="GO" id="GO:0005634">
    <property type="term" value="C:nucleus"/>
    <property type="evidence" value="ECO:0007669"/>
    <property type="project" value="UniProtKB-SubCell"/>
</dbReference>
<dbReference type="GO" id="GO:0006351">
    <property type="term" value="P:DNA-templated transcription"/>
    <property type="evidence" value="ECO:0007669"/>
    <property type="project" value="InterPro"/>
</dbReference>
<evidence type="ECO:0000256" key="7">
    <source>
        <dbReference type="SAM" id="MobiDB-lite"/>
    </source>
</evidence>
<proteinExistence type="predicted"/>
<dbReference type="Pfam" id="PF04082">
    <property type="entry name" value="Fungal_trans"/>
    <property type="match status" value="1"/>
</dbReference>
<dbReference type="PANTHER" id="PTHR40626:SF3">
    <property type="entry name" value="TRANSCRIPTION FACTOR WITH C2H2 AND ZN(2)-CYS(6) DNA BINDING DOMAIN (EUROFUNG)-RELATED"/>
    <property type="match status" value="1"/>
</dbReference>
<dbReference type="EMBL" id="KN846959">
    <property type="protein sequence ID" value="KIW66337.1"/>
    <property type="molecule type" value="Genomic_DNA"/>
</dbReference>
<evidence type="ECO:0000256" key="3">
    <source>
        <dbReference type="ARBA" id="ARBA00022737"/>
    </source>
</evidence>
<evidence type="ECO:0000256" key="1">
    <source>
        <dbReference type="ARBA" id="ARBA00004123"/>
    </source>
</evidence>
<keyword evidence="4" id="KW-0863">Zinc-finger</keyword>
<dbReference type="CDD" id="cd12148">
    <property type="entry name" value="fungal_TF_MHR"/>
    <property type="match status" value="1"/>
</dbReference>
<feature type="domain" description="Xylanolytic transcriptional activator regulatory" evidence="8">
    <location>
        <begin position="138"/>
        <end position="388"/>
    </location>
</feature>
<evidence type="ECO:0000313" key="10">
    <source>
        <dbReference type="Proteomes" id="UP000054266"/>
    </source>
</evidence>
<feature type="region of interest" description="Disordered" evidence="7">
    <location>
        <begin position="12"/>
        <end position="32"/>
    </location>
</feature>
<reference evidence="9 10" key="1">
    <citation type="submission" date="2015-01" db="EMBL/GenBank/DDBJ databases">
        <title>The Genome Sequence of Capronia semiimmersa CBS27337.</title>
        <authorList>
            <consortium name="The Broad Institute Genomics Platform"/>
            <person name="Cuomo C."/>
            <person name="de Hoog S."/>
            <person name="Gorbushina A."/>
            <person name="Stielow B."/>
            <person name="Teixiera M."/>
            <person name="Abouelleil A."/>
            <person name="Chapman S.B."/>
            <person name="Priest M."/>
            <person name="Young S.K."/>
            <person name="Wortman J."/>
            <person name="Nusbaum C."/>
            <person name="Birren B."/>
        </authorList>
    </citation>
    <scope>NUCLEOTIDE SEQUENCE [LARGE SCALE GENOMIC DNA]</scope>
    <source>
        <strain evidence="9 10">CBS 27337</strain>
    </source>
</reference>
<gene>
    <name evidence="9" type="ORF">PV04_05673</name>
</gene>
<protein>
    <recommendedName>
        <fullName evidence="8">Xylanolytic transcriptional activator regulatory domain-containing protein</fullName>
    </recommendedName>
</protein>
<dbReference type="AlphaFoldDB" id="A0A0D2DW41"/>
<dbReference type="PANTHER" id="PTHR40626">
    <property type="entry name" value="MIP31509P"/>
    <property type="match status" value="1"/>
</dbReference>
<evidence type="ECO:0000259" key="8">
    <source>
        <dbReference type="Pfam" id="PF04082"/>
    </source>
</evidence>
<evidence type="ECO:0000256" key="2">
    <source>
        <dbReference type="ARBA" id="ARBA00022723"/>
    </source>
</evidence>
<feature type="compositionally biased region" description="Polar residues" evidence="7">
    <location>
        <begin position="12"/>
        <end position="23"/>
    </location>
</feature>
<keyword evidence="3" id="KW-0677">Repeat</keyword>
<keyword evidence="10" id="KW-1185">Reference proteome</keyword>